<dbReference type="InterPro" id="IPR004117">
    <property type="entry name" value="7tm6_olfct_rcpt"/>
</dbReference>
<keyword evidence="4 10" id="KW-0812">Transmembrane</keyword>
<feature type="transmembrane region" description="Helical" evidence="10">
    <location>
        <begin position="129"/>
        <end position="151"/>
    </location>
</feature>
<evidence type="ECO:0000256" key="3">
    <source>
        <dbReference type="ARBA" id="ARBA00022606"/>
    </source>
</evidence>
<dbReference type="Pfam" id="PF02949">
    <property type="entry name" value="7tm_6"/>
    <property type="match status" value="1"/>
</dbReference>
<evidence type="ECO:0000256" key="10">
    <source>
        <dbReference type="RuleBase" id="RU351113"/>
    </source>
</evidence>
<dbReference type="GO" id="GO:0004984">
    <property type="term" value="F:olfactory receptor activity"/>
    <property type="evidence" value="ECO:0007669"/>
    <property type="project" value="InterPro"/>
</dbReference>
<protein>
    <recommendedName>
        <fullName evidence="10">Odorant receptor</fullName>
    </recommendedName>
</protein>
<organism evidence="11 12">
    <name type="scientific">Cyphomyrmex costatus</name>
    <dbReference type="NCBI Taxonomy" id="456900"/>
    <lineage>
        <taxon>Eukaryota</taxon>
        <taxon>Metazoa</taxon>
        <taxon>Ecdysozoa</taxon>
        <taxon>Arthropoda</taxon>
        <taxon>Hexapoda</taxon>
        <taxon>Insecta</taxon>
        <taxon>Pterygota</taxon>
        <taxon>Neoptera</taxon>
        <taxon>Endopterygota</taxon>
        <taxon>Hymenoptera</taxon>
        <taxon>Apocrita</taxon>
        <taxon>Aculeata</taxon>
        <taxon>Formicoidea</taxon>
        <taxon>Formicidae</taxon>
        <taxon>Myrmicinae</taxon>
        <taxon>Cyphomyrmex</taxon>
    </lineage>
</organism>
<comment type="similarity">
    <text evidence="10">Belongs to the insect chemoreceptor superfamily. Heteromeric odorant receptor channel (TC 1.A.69) family.</text>
</comment>
<evidence type="ECO:0000256" key="2">
    <source>
        <dbReference type="ARBA" id="ARBA00022475"/>
    </source>
</evidence>
<evidence type="ECO:0000256" key="4">
    <source>
        <dbReference type="ARBA" id="ARBA00022692"/>
    </source>
</evidence>
<gene>
    <name evidence="11" type="ORF">ALC62_11919</name>
</gene>
<feature type="transmembrane region" description="Helical" evidence="10">
    <location>
        <begin position="6"/>
        <end position="27"/>
    </location>
</feature>
<dbReference type="AlphaFoldDB" id="A0A195C9T7"/>
<evidence type="ECO:0000313" key="11">
    <source>
        <dbReference type="EMBL" id="KYM97624.1"/>
    </source>
</evidence>
<proteinExistence type="inferred from homology"/>
<dbReference type="STRING" id="456900.A0A195C9T7"/>
<dbReference type="Proteomes" id="UP000078542">
    <property type="component" value="Unassembled WGS sequence"/>
</dbReference>
<keyword evidence="9 10" id="KW-0807">Transducer</keyword>
<keyword evidence="12" id="KW-1185">Reference proteome</keyword>
<dbReference type="GO" id="GO:0005886">
    <property type="term" value="C:plasma membrane"/>
    <property type="evidence" value="ECO:0007669"/>
    <property type="project" value="UniProtKB-SubCell"/>
</dbReference>
<keyword evidence="7 10" id="KW-0472">Membrane</keyword>
<evidence type="ECO:0000313" key="12">
    <source>
        <dbReference type="Proteomes" id="UP000078542"/>
    </source>
</evidence>
<keyword evidence="5 10" id="KW-0552">Olfaction</keyword>
<evidence type="ECO:0000256" key="8">
    <source>
        <dbReference type="ARBA" id="ARBA00023170"/>
    </source>
</evidence>
<feature type="transmembrane region" description="Helical" evidence="10">
    <location>
        <begin position="351"/>
        <end position="370"/>
    </location>
</feature>
<keyword evidence="2" id="KW-1003">Cell membrane</keyword>
<evidence type="ECO:0000256" key="5">
    <source>
        <dbReference type="ARBA" id="ARBA00022725"/>
    </source>
</evidence>
<dbReference type="GO" id="GO:0005549">
    <property type="term" value="F:odorant binding"/>
    <property type="evidence" value="ECO:0007669"/>
    <property type="project" value="InterPro"/>
</dbReference>
<reference evidence="11 12" key="1">
    <citation type="submission" date="2016-03" db="EMBL/GenBank/DDBJ databases">
        <title>Cyphomyrmex costatus WGS genome.</title>
        <authorList>
            <person name="Nygaard S."/>
            <person name="Hu H."/>
            <person name="Boomsma J."/>
            <person name="Zhang G."/>
        </authorList>
    </citation>
    <scope>NUCLEOTIDE SEQUENCE [LARGE SCALE GENOMIC DNA]</scope>
    <source>
        <strain evidence="11">MS0001</strain>
        <tissue evidence="11">Whole body</tissue>
    </source>
</reference>
<comment type="subcellular location">
    <subcellularLocation>
        <location evidence="1 10">Cell membrane</location>
        <topology evidence="1 10">Multi-pass membrane protein</topology>
    </subcellularLocation>
</comment>
<feature type="transmembrane region" description="Helical" evidence="10">
    <location>
        <begin position="275"/>
        <end position="292"/>
    </location>
</feature>
<sequence>MEGKVTLDRVIAFLKVYLIFACCWPLPPNATKPQRLLRSAFQCFCVTNSILVGIAAAWTIYKHNDDMFLVMKLGCQLSAIIQVPLQLILFEMQKKRLQFIILEMEDYYQRAKDYEKKIFQHYIDKCKPFYVGILCWLAMTGISVIFTPLFASQSFPTEAQYPFNVEFQPLKTIIYAHQVLIAYQSVIQVSTNTFPALLLWFVVARFKILSVQFRTVTNMKELVNYTREHSLLLRYAKEVSYAIRYVALLCVTFSTGAVIFGYLTFMSRQPWSVKWTFLMIAFCGFVELYMYAWPADNVISTSIGIASAVYDSLWYNDNLTMQKILIHIILRSQHPVTVSVPCALPNLSMNYYASYISTVFSYMAFVRIMIGQE</sequence>
<keyword evidence="6 10" id="KW-1133">Transmembrane helix</keyword>
<name>A0A195C9T7_9HYME</name>
<feature type="transmembrane region" description="Helical" evidence="10">
    <location>
        <begin position="39"/>
        <end position="61"/>
    </location>
</feature>
<keyword evidence="8 10" id="KW-0675">Receptor</keyword>
<accession>A0A195C9T7</accession>
<evidence type="ECO:0000256" key="9">
    <source>
        <dbReference type="ARBA" id="ARBA00023224"/>
    </source>
</evidence>
<dbReference type="PANTHER" id="PTHR21137:SF35">
    <property type="entry name" value="ODORANT RECEPTOR 19A-RELATED"/>
    <property type="match status" value="1"/>
</dbReference>
<evidence type="ECO:0000256" key="6">
    <source>
        <dbReference type="ARBA" id="ARBA00022989"/>
    </source>
</evidence>
<feature type="transmembrane region" description="Helical" evidence="10">
    <location>
        <begin position="242"/>
        <end position="263"/>
    </location>
</feature>
<feature type="transmembrane region" description="Helical" evidence="10">
    <location>
        <begin position="67"/>
        <end position="90"/>
    </location>
</feature>
<dbReference type="GO" id="GO:0007165">
    <property type="term" value="P:signal transduction"/>
    <property type="evidence" value="ECO:0007669"/>
    <property type="project" value="UniProtKB-KW"/>
</dbReference>
<dbReference type="EMBL" id="KQ978068">
    <property type="protein sequence ID" value="KYM97624.1"/>
    <property type="molecule type" value="Genomic_DNA"/>
</dbReference>
<evidence type="ECO:0000256" key="1">
    <source>
        <dbReference type="ARBA" id="ARBA00004651"/>
    </source>
</evidence>
<keyword evidence="3 10" id="KW-0716">Sensory transduction</keyword>
<dbReference type="PANTHER" id="PTHR21137">
    <property type="entry name" value="ODORANT RECEPTOR"/>
    <property type="match status" value="1"/>
</dbReference>
<evidence type="ECO:0000256" key="7">
    <source>
        <dbReference type="ARBA" id="ARBA00023136"/>
    </source>
</evidence>